<dbReference type="PANTHER" id="PTHR36115:SF9">
    <property type="entry name" value="LMO1584 PROTEIN"/>
    <property type="match status" value="1"/>
</dbReference>
<protein>
    <submittedName>
        <fullName evidence="8">RDD family protein</fullName>
    </submittedName>
</protein>
<dbReference type="PANTHER" id="PTHR36115">
    <property type="entry name" value="PROLINE-RICH ANTIGEN HOMOLOG-RELATED"/>
    <property type="match status" value="1"/>
</dbReference>
<feature type="transmembrane region" description="Helical" evidence="6">
    <location>
        <begin position="12"/>
        <end position="37"/>
    </location>
</feature>
<keyword evidence="5 6" id="KW-0472">Membrane</keyword>
<evidence type="ECO:0000256" key="2">
    <source>
        <dbReference type="ARBA" id="ARBA00022475"/>
    </source>
</evidence>
<gene>
    <name evidence="8" type="ORF">H7T88_17500</name>
</gene>
<feature type="domain" description="RDD" evidence="7">
    <location>
        <begin position="7"/>
        <end position="128"/>
    </location>
</feature>
<accession>A0ABS7KLI2</accession>
<comment type="caution">
    <text evidence="8">The sequence shown here is derived from an EMBL/GenBank/DDBJ whole genome shotgun (WGS) entry which is preliminary data.</text>
</comment>
<keyword evidence="4 6" id="KW-1133">Transmembrane helix</keyword>
<dbReference type="Pfam" id="PF06271">
    <property type="entry name" value="RDD"/>
    <property type="match status" value="1"/>
</dbReference>
<evidence type="ECO:0000313" key="9">
    <source>
        <dbReference type="Proteomes" id="UP000706031"/>
    </source>
</evidence>
<organism evidence="8 9">
    <name type="scientific">Paenibacillus cucumis</name>
    <name type="common">ex Kampfer et al. 2016</name>
    <dbReference type="NCBI Taxonomy" id="1776858"/>
    <lineage>
        <taxon>Bacteria</taxon>
        <taxon>Bacillati</taxon>
        <taxon>Bacillota</taxon>
        <taxon>Bacilli</taxon>
        <taxon>Bacillales</taxon>
        <taxon>Paenibacillaceae</taxon>
        <taxon>Paenibacillus</taxon>
    </lineage>
</organism>
<keyword evidence="9" id="KW-1185">Reference proteome</keyword>
<evidence type="ECO:0000256" key="1">
    <source>
        <dbReference type="ARBA" id="ARBA00004651"/>
    </source>
</evidence>
<evidence type="ECO:0000313" key="8">
    <source>
        <dbReference type="EMBL" id="MBY0205022.1"/>
    </source>
</evidence>
<keyword evidence="2" id="KW-1003">Cell membrane</keyword>
<dbReference type="RefSeq" id="WP_221789552.1">
    <property type="nucleotide sequence ID" value="NZ_JACLIC010000025.1"/>
</dbReference>
<name>A0ABS7KLI2_9BACL</name>
<dbReference type="InterPro" id="IPR010432">
    <property type="entry name" value="RDD"/>
</dbReference>
<dbReference type="EMBL" id="JACLIC010000025">
    <property type="protein sequence ID" value="MBY0205022.1"/>
    <property type="molecule type" value="Genomic_DNA"/>
</dbReference>
<evidence type="ECO:0000256" key="4">
    <source>
        <dbReference type="ARBA" id="ARBA00022989"/>
    </source>
</evidence>
<comment type="subcellular location">
    <subcellularLocation>
        <location evidence="1">Cell membrane</location>
        <topology evidence="1">Multi-pass membrane protein</topology>
    </subcellularLocation>
</comment>
<evidence type="ECO:0000256" key="5">
    <source>
        <dbReference type="ARBA" id="ARBA00023136"/>
    </source>
</evidence>
<dbReference type="Proteomes" id="UP000706031">
    <property type="component" value="Unassembled WGS sequence"/>
</dbReference>
<evidence type="ECO:0000259" key="7">
    <source>
        <dbReference type="Pfam" id="PF06271"/>
    </source>
</evidence>
<keyword evidence="3 6" id="KW-0812">Transmembrane</keyword>
<evidence type="ECO:0000256" key="3">
    <source>
        <dbReference type="ARBA" id="ARBA00022692"/>
    </source>
</evidence>
<proteinExistence type="predicted"/>
<evidence type="ECO:0000256" key="6">
    <source>
        <dbReference type="SAM" id="Phobius"/>
    </source>
</evidence>
<dbReference type="InterPro" id="IPR051791">
    <property type="entry name" value="Pra-immunoreactive"/>
</dbReference>
<feature type="transmembrane region" description="Helical" evidence="6">
    <location>
        <begin position="91"/>
        <end position="113"/>
    </location>
</feature>
<sequence>MILYKSGFWIRLAASFLDGLIIGIPTVIIAGVLTGNYDSDEPIAKILSSLYAIFLPVYWYGRTVGKRICGIRIQIYDTQESPKITTMLMRVLVAGLVYVLTLGIGIIVSAFMVGMREDRRAIHDFIAGTEVVWD</sequence>
<feature type="transmembrane region" description="Helical" evidence="6">
    <location>
        <begin position="43"/>
        <end position="61"/>
    </location>
</feature>
<reference evidence="8 9" key="1">
    <citation type="submission" date="2020-08" db="EMBL/GenBank/DDBJ databases">
        <title>Fungal Genomes of the International Space Station.</title>
        <authorList>
            <person name="Seuylemezian A."/>
            <person name="Singh N.K."/>
            <person name="Wood J."/>
            <person name="Venkateswaran K."/>
        </authorList>
    </citation>
    <scope>NUCLEOTIDE SEQUENCE [LARGE SCALE GENOMIC DNA]</scope>
    <source>
        <strain evidence="8 9">S/N-304-OC-R4</strain>
    </source>
</reference>